<organism evidence="2 3">
    <name type="scientific">Devosia nanyangense</name>
    <dbReference type="NCBI Taxonomy" id="1228055"/>
    <lineage>
        <taxon>Bacteria</taxon>
        <taxon>Pseudomonadati</taxon>
        <taxon>Pseudomonadota</taxon>
        <taxon>Alphaproteobacteria</taxon>
        <taxon>Hyphomicrobiales</taxon>
        <taxon>Devosiaceae</taxon>
        <taxon>Devosia</taxon>
    </lineage>
</organism>
<dbReference type="EMBL" id="JACRAF010000023">
    <property type="protein sequence ID" value="MBI4921676.1"/>
    <property type="molecule type" value="Genomic_DNA"/>
</dbReference>
<reference evidence="2" key="1">
    <citation type="submission" date="2020-07" db="EMBL/GenBank/DDBJ databases">
        <title>Huge and variable diversity of episymbiotic CPR bacteria and DPANN archaea in groundwater ecosystems.</title>
        <authorList>
            <person name="He C.Y."/>
            <person name="Keren R."/>
            <person name="Whittaker M."/>
            <person name="Farag I.F."/>
            <person name="Doudna J."/>
            <person name="Cate J.H.D."/>
            <person name="Banfield J.F."/>
        </authorList>
    </citation>
    <scope>NUCLEOTIDE SEQUENCE</scope>
    <source>
        <strain evidence="2">NC_groundwater_1586_Pr3_B-0.1um_66_15</strain>
    </source>
</reference>
<accession>A0A933L188</accession>
<evidence type="ECO:0000313" key="3">
    <source>
        <dbReference type="Proteomes" id="UP000782610"/>
    </source>
</evidence>
<feature type="chain" id="PRO_5037734610" evidence="1">
    <location>
        <begin position="22"/>
        <end position="183"/>
    </location>
</feature>
<sequence>MRGVVGALAGAALLLPGAASAAGLVSDYTDVDIDQCTVIESDDTGAAWACPGLGGYPLMIAEGDLRMFVSFGLNPGGEKAAEQTLPPFNRLGAKLEWLHPGDDATPPPVATILRWYTERETGEAEGQVLVVTQILPGATCHIAYIDALAVKNANEAARQIANETAGRFDCAEEPEIVQPFEAF</sequence>
<proteinExistence type="predicted"/>
<comment type="caution">
    <text evidence="2">The sequence shown here is derived from an EMBL/GenBank/DDBJ whole genome shotgun (WGS) entry which is preliminary data.</text>
</comment>
<evidence type="ECO:0000256" key="1">
    <source>
        <dbReference type="SAM" id="SignalP"/>
    </source>
</evidence>
<dbReference type="AlphaFoldDB" id="A0A933L188"/>
<gene>
    <name evidence="2" type="ORF">HY834_07990</name>
</gene>
<feature type="signal peptide" evidence="1">
    <location>
        <begin position="1"/>
        <end position="21"/>
    </location>
</feature>
<protein>
    <submittedName>
        <fullName evidence="2">Uncharacterized protein</fullName>
    </submittedName>
</protein>
<name>A0A933L188_9HYPH</name>
<dbReference type="Proteomes" id="UP000782610">
    <property type="component" value="Unassembled WGS sequence"/>
</dbReference>
<evidence type="ECO:0000313" key="2">
    <source>
        <dbReference type="EMBL" id="MBI4921676.1"/>
    </source>
</evidence>
<keyword evidence="1" id="KW-0732">Signal</keyword>